<feature type="domain" description="Protein FecR C-terminal" evidence="3">
    <location>
        <begin position="328"/>
        <end position="387"/>
    </location>
</feature>
<dbReference type="InterPro" id="IPR012373">
    <property type="entry name" value="Ferrdict_sens_TM"/>
</dbReference>
<dbReference type="Pfam" id="PF04773">
    <property type="entry name" value="FecR"/>
    <property type="match status" value="1"/>
</dbReference>
<feature type="transmembrane region" description="Helical" evidence="1">
    <location>
        <begin position="102"/>
        <end position="121"/>
    </location>
</feature>
<dbReference type="Gene3D" id="3.55.50.30">
    <property type="match status" value="1"/>
</dbReference>
<keyword evidence="1" id="KW-1133">Transmembrane helix</keyword>
<dbReference type="OrthoDB" id="1099963at2"/>
<keyword evidence="1" id="KW-0472">Membrane</keyword>
<dbReference type="GO" id="GO:0016989">
    <property type="term" value="F:sigma factor antagonist activity"/>
    <property type="evidence" value="ECO:0007669"/>
    <property type="project" value="TreeGrafter"/>
</dbReference>
<feature type="domain" description="FecR protein" evidence="2">
    <location>
        <begin position="187"/>
        <end position="286"/>
    </location>
</feature>
<organism evidence="4 5">
    <name type="scientific">Sphingobacterium allocomposti</name>
    <dbReference type="NCBI Taxonomy" id="415956"/>
    <lineage>
        <taxon>Bacteria</taxon>
        <taxon>Pseudomonadati</taxon>
        <taxon>Bacteroidota</taxon>
        <taxon>Sphingobacteriia</taxon>
        <taxon>Sphingobacteriales</taxon>
        <taxon>Sphingobacteriaceae</taxon>
        <taxon>Sphingobacterium</taxon>
    </lineage>
</organism>
<dbReference type="PANTHER" id="PTHR30273">
    <property type="entry name" value="PERIPLASMIC SIGNAL SENSOR AND SIGMA FACTOR ACTIVATOR FECR-RELATED"/>
    <property type="match status" value="1"/>
</dbReference>
<keyword evidence="5" id="KW-1185">Reference proteome</keyword>
<evidence type="ECO:0000313" key="5">
    <source>
        <dbReference type="Proteomes" id="UP000325105"/>
    </source>
</evidence>
<evidence type="ECO:0000256" key="1">
    <source>
        <dbReference type="SAM" id="Phobius"/>
    </source>
</evidence>
<evidence type="ECO:0000313" key="4">
    <source>
        <dbReference type="EMBL" id="TYP88214.1"/>
    </source>
</evidence>
<accession>A0A5S5CYP9</accession>
<dbReference type="InterPro" id="IPR032508">
    <property type="entry name" value="FecR_C"/>
</dbReference>
<sequence>MDNNAEIVSLIRKKMDRTISDQELYLLQKWVAEDPLHAELLRKVEDDEAVLADIKSWLTLRSGRTKESWMQAFEEKTMAKIYGSDYHATSVDRPPLRRYLPYISYAAVFLSVLGITLFLYLRQQQAEQPTVISDLAPGRNKARITLGDGRIIELREDQDGIVLGEQLQYEDGTLIHSLEGDKIVDATISTPRGGEYQITLSDGTKVWLNAASKLKYPTSFKDDMRIVELEGEAYFEVATMTRLGKKIPFRVKTAKQEVDVLGTQFNLTAYADDENDTRTTLVEGSVLLHADGASLPLAPGEQGFIDEDGLNKKKVDVNPYIAWKDNGFVFEELELREALKMLSRWYDFDFQIEPTVKPTYLYASISRGKSLKEVLAIIESSGIRFRLERFGERNKLTIF</sequence>
<proteinExistence type="predicted"/>
<dbReference type="EMBL" id="VNHX01000032">
    <property type="protein sequence ID" value="TYP88214.1"/>
    <property type="molecule type" value="Genomic_DNA"/>
</dbReference>
<comment type="caution">
    <text evidence="4">The sequence shown here is derived from an EMBL/GenBank/DDBJ whole genome shotgun (WGS) entry which is preliminary data.</text>
</comment>
<dbReference type="AlphaFoldDB" id="A0A5S5CYP9"/>
<evidence type="ECO:0000259" key="3">
    <source>
        <dbReference type="Pfam" id="PF16344"/>
    </source>
</evidence>
<dbReference type="PANTHER" id="PTHR30273:SF2">
    <property type="entry name" value="PROTEIN FECR"/>
    <property type="match status" value="1"/>
</dbReference>
<dbReference type="InterPro" id="IPR006860">
    <property type="entry name" value="FecR"/>
</dbReference>
<dbReference type="Pfam" id="PF16344">
    <property type="entry name" value="FecR_C"/>
    <property type="match status" value="1"/>
</dbReference>
<protein>
    <submittedName>
        <fullName evidence="4">FecR family protein</fullName>
    </submittedName>
</protein>
<keyword evidence="1" id="KW-0812">Transmembrane</keyword>
<reference evidence="4 5" key="1">
    <citation type="submission" date="2019-07" db="EMBL/GenBank/DDBJ databases">
        <title>Genomic Encyclopedia of Archaeal and Bacterial Type Strains, Phase II (KMG-II): from individual species to whole genera.</title>
        <authorList>
            <person name="Goeker M."/>
        </authorList>
    </citation>
    <scope>NUCLEOTIDE SEQUENCE [LARGE SCALE GENOMIC DNA]</scope>
    <source>
        <strain evidence="4 5">DSM 18850</strain>
    </source>
</reference>
<evidence type="ECO:0000259" key="2">
    <source>
        <dbReference type="Pfam" id="PF04773"/>
    </source>
</evidence>
<dbReference type="Proteomes" id="UP000325105">
    <property type="component" value="Unassembled WGS sequence"/>
</dbReference>
<gene>
    <name evidence="4" type="ORF">BC792_13230</name>
</gene>
<dbReference type="Gene3D" id="2.60.120.1440">
    <property type="match status" value="1"/>
</dbReference>
<dbReference type="RefSeq" id="WP_148910285.1">
    <property type="nucleotide sequence ID" value="NZ_VNHX01000032.1"/>
</dbReference>
<name>A0A5S5CYP9_9SPHI</name>